<dbReference type="Gene3D" id="3.90.226.10">
    <property type="entry name" value="2-enoyl-CoA Hydratase, Chain A, domain 1"/>
    <property type="match status" value="1"/>
</dbReference>
<dbReference type="EMBL" id="PJMW01000002">
    <property type="protein sequence ID" value="PKV82263.1"/>
    <property type="molecule type" value="Genomic_DNA"/>
</dbReference>
<reference evidence="2 3" key="1">
    <citation type="submission" date="2017-12" db="EMBL/GenBank/DDBJ databases">
        <title>Sequencing the genomes of 1000 Actinobacteria strains.</title>
        <authorList>
            <person name="Klenk H.-P."/>
        </authorList>
    </citation>
    <scope>NUCLEOTIDE SEQUENCE [LARGE SCALE GENOMIC DNA]</scope>
    <source>
        <strain evidence="2 3">DSM 44489</strain>
    </source>
</reference>
<name>A0A2N3VKW5_9NOCA</name>
<protein>
    <submittedName>
        <fullName evidence="2">Enoyl-CoA hydratase/carnithine racemase</fullName>
    </submittedName>
</protein>
<comment type="similarity">
    <text evidence="1">Belongs to the enoyl-CoA hydratase/isomerase family.</text>
</comment>
<gene>
    <name evidence="2" type="ORF">ATK86_6749</name>
</gene>
<dbReference type="PANTHER" id="PTHR43684:SF4">
    <property type="entry name" value="ENOYL-COA HYDRATASE_ISOMERASE FAMILY PROTEIN (AFU_ORTHOLOGUE AFUA_1G01890)"/>
    <property type="match status" value="1"/>
</dbReference>
<dbReference type="CDD" id="cd06558">
    <property type="entry name" value="crotonase-like"/>
    <property type="match status" value="1"/>
</dbReference>
<dbReference type="InterPro" id="IPR001753">
    <property type="entry name" value="Enoyl-CoA_hydra/iso"/>
</dbReference>
<sequence length="274" mass="29403">MTYTTIIYSVDAGVATIALNRPEARNGFTTVMADELGAAFTAADRDDAVRAVIFAAEGRDFCVGMDLTAEGSDEDVTDPDWVEWSTRVVRPMTDLNKPVIVAMQGAAIGVGLSMTLAADFRLAATDSRFGFVFARRGLFPEGGSLWFLPRIVSLAKAKEWMITGRVFGADEALAAGLVTSLHSPEDLLPAARALAAELTTQVAPVSVAAIRRGLVAMSGDKTPDDVFTLDARLISYAFASADLREGIMSFLQKRPPHFTGTVATELPHLDEWLS</sequence>
<dbReference type="OrthoDB" id="9777711at2"/>
<comment type="caution">
    <text evidence="2">The sequence shown here is derived from an EMBL/GenBank/DDBJ whole genome shotgun (WGS) entry which is preliminary data.</text>
</comment>
<dbReference type="InterPro" id="IPR029045">
    <property type="entry name" value="ClpP/crotonase-like_dom_sf"/>
</dbReference>
<evidence type="ECO:0000313" key="2">
    <source>
        <dbReference type="EMBL" id="PKV82263.1"/>
    </source>
</evidence>
<evidence type="ECO:0000313" key="3">
    <source>
        <dbReference type="Proteomes" id="UP000233766"/>
    </source>
</evidence>
<dbReference type="RefSeq" id="WP_101467853.1">
    <property type="nucleotide sequence ID" value="NZ_PJMW01000002.1"/>
</dbReference>
<dbReference type="AlphaFoldDB" id="A0A2N3VKW5"/>
<keyword evidence="3" id="KW-1185">Reference proteome</keyword>
<evidence type="ECO:0000256" key="1">
    <source>
        <dbReference type="ARBA" id="ARBA00005254"/>
    </source>
</evidence>
<dbReference type="GO" id="GO:0003824">
    <property type="term" value="F:catalytic activity"/>
    <property type="evidence" value="ECO:0007669"/>
    <property type="project" value="UniProtKB-ARBA"/>
</dbReference>
<dbReference type="SUPFAM" id="SSF52096">
    <property type="entry name" value="ClpP/crotonase"/>
    <property type="match status" value="1"/>
</dbReference>
<dbReference type="Pfam" id="PF00378">
    <property type="entry name" value="ECH_1"/>
    <property type="match status" value="1"/>
</dbReference>
<proteinExistence type="inferred from homology"/>
<dbReference type="InterPro" id="IPR051053">
    <property type="entry name" value="ECH/Chromodomain_protein"/>
</dbReference>
<organism evidence="2 3">
    <name type="scientific">Nocardia fluminea</name>
    <dbReference type="NCBI Taxonomy" id="134984"/>
    <lineage>
        <taxon>Bacteria</taxon>
        <taxon>Bacillati</taxon>
        <taxon>Actinomycetota</taxon>
        <taxon>Actinomycetes</taxon>
        <taxon>Mycobacteriales</taxon>
        <taxon>Nocardiaceae</taxon>
        <taxon>Nocardia</taxon>
    </lineage>
</organism>
<dbReference type="Proteomes" id="UP000233766">
    <property type="component" value="Unassembled WGS sequence"/>
</dbReference>
<dbReference type="InterPro" id="IPR014748">
    <property type="entry name" value="Enoyl-CoA_hydra_C"/>
</dbReference>
<accession>A0A2N3VKW5</accession>
<dbReference type="Gene3D" id="1.10.12.10">
    <property type="entry name" value="Lyase 2-enoyl-coa Hydratase, Chain A, domain 2"/>
    <property type="match status" value="1"/>
</dbReference>
<dbReference type="PANTHER" id="PTHR43684">
    <property type="match status" value="1"/>
</dbReference>